<dbReference type="PANTHER" id="PTHR46577">
    <property type="entry name" value="HTH-TYPE TRANSCRIPTIONAL REGULATORY PROTEIN GABR"/>
    <property type="match status" value="1"/>
</dbReference>
<dbReference type="SUPFAM" id="SSF53383">
    <property type="entry name" value="PLP-dependent transferases"/>
    <property type="match status" value="1"/>
</dbReference>
<dbReference type="InterPro" id="IPR004839">
    <property type="entry name" value="Aminotransferase_I/II_large"/>
</dbReference>
<dbReference type="EMBL" id="JAXCLW010000002">
    <property type="protein sequence ID" value="MDY0883303.1"/>
    <property type="molecule type" value="Genomic_DNA"/>
</dbReference>
<evidence type="ECO:0000259" key="2">
    <source>
        <dbReference type="Pfam" id="PF00155"/>
    </source>
</evidence>
<proteinExistence type="predicted"/>
<dbReference type="InterPro" id="IPR051446">
    <property type="entry name" value="HTH_trans_reg/aminotransferase"/>
</dbReference>
<comment type="caution">
    <text evidence="3">The sequence shown here is derived from an EMBL/GenBank/DDBJ whole genome shotgun (WGS) entry which is preliminary data.</text>
</comment>
<evidence type="ECO:0000313" key="3">
    <source>
        <dbReference type="EMBL" id="MDY0883303.1"/>
    </source>
</evidence>
<dbReference type="InterPro" id="IPR015424">
    <property type="entry name" value="PyrdxlP-dep_Trfase"/>
</dbReference>
<dbReference type="InterPro" id="IPR015421">
    <property type="entry name" value="PyrdxlP-dep_Trfase_major"/>
</dbReference>
<evidence type="ECO:0000256" key="1">
    <source>
        <dbReference type="SAM" id="Phobius"/>
    </source>
</evidence>
<feature type="domain" description="Aminotransferase class I/classII large" evidence="2">
    <location>
        <begin position="15"/>
        <end position="154"/>
    </location>
</feature>
<name>A0ABU5EAC8_9PROT</name>
<dbReference type="Proteomes" id="UP001279642">
    <property type="component" value="Unassembled WGS sequence"/>
</dbReference>
<dbReference type="Pfam" id="PF00155">
    <property type="entry name" value="Aminotran_1_2"/>
    <property type="match status" value="1"/>
</dbReference>
<dbReference type="RefSeq" id="WP_320508342.1">
    <property type="nucleotide sequence ID" value="NZ_JAXCLW010000002.1"/>
</dbReference>
<evidence type="ECO:0000313" key="4">
    <source>
        <dbReference type="Proteomes" id="UP001279642"/>
    </source>
</evidence>
<dbReference type="PANTHER" id="PTHR46577:SF1">
    <property type="entry name" value="HTH-TYPE TRANSCRIPTIONAL REGULATORY PROTEIN GABR"/>
    <property type="match status" value="1"/>
</dbReference>
<keyword evidence="4" id="KW-1185">Reference proteome</keyword>
<keyword evidence="3" id="KW-0032">Aminotransferase</keyword>
<keyword evidence="1" id="KW-0472">Membrane</keyword>
<keyword evidence="1" id="KW-1133">Transmembrane helix</keyword>
<accession>A0ABU5EAC8</accession>
<dbReference type="CDD" id="cd00609">
    <property type="entry name" value="AAT_like"/>
    <property type="match status" value="1"/>
</dbReference>
<feature type="transmembrane region" description="Helical" evidence="1">
    <location>
        <begin position="237"/>
        <end position="255"/>
    </location>
</feature>
<gene>
    <name evidence="3" type="ORF">SMD27_10640</name>
</gene>
<dbReference type="Gene3D" id="3.40.640.10">
    <property type="entry name" value="Type I PLP-dependent aspartate aminotransferase-like (Major domain)"/>
    <property type="match status" value="1"/>
</dbReference>
<organism evidence="3 4">
    <name type="scientific">Dongia soli</name>
    <dbReference type="NCBI Taxonomy" id="600628"/>
    <lineage>
        <taxon>Bacteria</taxon>
        <taxon>Pseudomonadati</taxon>
        <taxon>Pseudomonadota</taxon>
        <taxon>Alphaproteobacteria</taxon>
        <taxon>Rhodospirillales</taxon>
        <taxon>Dongiaceae</taxon>
        <taxon>Dongia</taxon>
    </lineage>
</organism>
<sequence length="259" mass="28937">MKRPVGNGGLWGGVVPSYQNPTAITLPLERRRALLAIAQRYNVLLIEDDVYCPFLDAPQQSFASMAPDLMVYVSGFSKFVAPGLRLGFVVAPRALVGDIAAAVRINYWSISPLTALIATAMLEDGVINDLVMRQKEDLRRRQALVSRILANFDIRTGDTSTHFWLHLPEPWPSASARRRVRSVGCHAGKKQIHQLRVKGELSLRCRVVAPFQRRPADHKTIRAGRDCLREASVMRSVLLWILEVPVPVILLALFINSLQ</sequence>
<reference evidence="3 4" key="1">
    <citation type="journal article" date="2016" name="Antonie Van Leeuwenhoek">
        <title>Dongia soli sp. nov., isolated from soil from Dokdo, Korea.</title>
        <authorList>
            <person name="Kim D.U."/>
            <person name="Lee H."/>
            <person name="Kim H."/>
            <person name="Kim S.G."/>
            <person name="Ka J.O."/>
        </authorList>
    </citation>
    <scope>NUCLEOTIDE SEQUENCE [LARGE SCALE GENOMIC DNA]</scope>
    <source>
        <strain evidence="3 4">D78</strain>
    </source>
</reference>
<protein>
    <submittedName>
        <fullName evidence="3">Aminotransferase class I/II-fold pyridoxal phosphate-dependent enzyme</fullName>
    </submittedName>
</protein>
<dbReference type="GO" id="GO:0008483">
    <property type="term" value="F:transaminase activity"/>
    <property type="evidence" value="ECO:0007669"/>
    <property type="project" value="UniProtKB-KW"/>
</dbReference>
<keyword evidence="1" id="KW-0812">Transmembrane</keyword>
<keyword evidence="3" id="KW-0808">Transferase</keyword>